<keyword evidence="2" id="KW-1185">Reference proteome</keyword>
<dbReference type="SMART" id="SM00225">
    <property type="entry name" value="BTB"/>
    <property type="match status" value="1"/>
</dbReference>
<name>A0A914PM56_9BILA</name>
<dbReference type="Pfam" id="PF00651">
    <property type="entry name" value="BTB"/>
    <property type="match status" value="1"/>
</dbReference>
<proteinExistence type="predicted"/>
<sequence>MARVYNPRACKKLNYTNPKHQERFNILKSQDPENEHFDVTFEIGGKTILANKLLLTSASEYMNALLSERWTKKDEPVKIEDYSYDNFYEFLRFLYLGSCNLTNENVFQLTDMAECYDVTLFKKYCENFLSKMKYDVEKIEEMFDFSQQYSLSKMEASLKIFVANNLDTIMKTNRYLSSKKAFVDFVSLLKTEFGSEKAFEAVYKWTEHQVIEQKDAGNGNFNLLEAVKTELRETFPQIYSMDKTEMSYEFLLIFMVEKGFFLSSNEIKTIFEKYHRVNEEVKFKWVYDLAEKQALQKQKMSSDGENFNLVDSFIYDMIKVVSLVKFGEMHRSFLMKYAVPKGFLTKKQADRFCYTYFSVKNGSKIITGDFKDDIGIGRTIELKSPYKIKRSSDKIIRFLDLKFRMPKTPSIVKKTDGIEWYLSLDKDRVLSFKHHTMVNSSDYLLAEMKSETEFSLTPNETTTIQASFNVLNDILQ</sequence>
<protein>
    <submittedName>
        <fullName evidence="3">BTB domain-containing protein</fullName>
    </submittedName>
</protein>
<evidence type="ECO:0000313" key="2">
    <source>
        <dbReference type="Proteomes" id="UP000887578"/>
    </source>
</evidence>
<organism evidence="2 3">
    <name type="scientific">Panagrolaimus davidi</name>
    <dbReference type="NCBI Taxonomy" id="227884"/>
    <lineage>
        <taxon>Eukaryota</taxon>
        <taxon>Metazoa</taxon>
        <taxon>Ecdysozoa</taxon>
        <taxon>Nematoda</taxon>
        <taxon>Chromadorea</taxon>
        <taxon>Rhabditida</taxon>
        <taxon>Tylenchina</taxon>
        <taxon>Panagrolaimomorpha</taxon>
        <taxon>Panagrolaimoidea</taxon>
        <taxon>Panagrolaimidae</taxon>
        <taxon>Panagrolaimus</taxon>
    </lineage>
</organism>
<dbReference type="InterPro" id="IPR011333">
    <property type="entry name" value="SKP1/BTB/POZ_sf"/>
</dbReference>
<dbReference type="PANTHER" id="PTHR24413">
    <property type="entry name" value="SPECKLE-TYPE POZ PROTEIN"/>
    <property type="match status" value="1"/>
</dbReference>
<dbReference type="InterPro" id="IPR000210">
    <property type="entry name" value="BTB/POZ_dom"/>
</dbReference>
<dbReference type="AlphaFoldDB" id="A0A914PM56"/>
<feature type="domain" description="BTB" evidence="1">
    <location>
        <begin position="37"/>
        <end position="103"/>
    </location>
</feature>
<dbReference type="Gene3D" id="3.30.710.10">
    <property type="entry name" value="Potassium Channel Kv1.1, Chain A"/>
    <property type="match status" value="1"/>
</dbReference>
<evidence type="ECO:0000259" key="1">
    <source>
        <dbReference type="PROSITE" id="PS50097"/>
    </source>
</evidence>
<dbReference type="InterPro" id="IPR011705">
    <property type="entry name" value="BACK"/>
</dbReference>
<reference evidence="3" key="1">
    <citation type="submission" date="2022-11" db="UniProtKB">
        <authorList>
            <consortium name="WormBaseParasite"/>
        </authorList>
    </citation>
    <scope>IDENTIFICATION</scope>
</reference>
<dbReference type="PROSITE" id="PS50097">
    <property type="entry name" value="BTB"/>
    <property type="match status" value="1"/>
</dbReference>
<dbReference type="WBParaSite" id="PDA_v2.g19562.t1">
    <property type="protein sequence ID" value="PDA_v2.g19562.t1"/>
    <property type="gene ID" value="PDA_v2.g19562"/>
</dbReference>
<accession>A0A914PM56</accession>
<dbReference type="Pfam" id="PF07707">
    <property type="entry name" value="BACK"/>
    <property type="match status" value="1"/>
</dbReference>
<evidence type="ECO:0000313" key="3">
    <source>
        <dbReference type="WBParaSite" id="PDA_v2.g19562.t1"/>
    </source>
</evidence>
<dbReference type="SUPFAM" id="SSF54695">
    <property type="entry name" value="POZ domain"/>
    <property type="match status" value="1"/>
</dbReference>
<dbReference type="Proteomes" id="UP000887578">
    <property type="component" value="Unplaced"/>
</dbReference>